<keyword evidence="2" id="KW-0285">Flavoprotein</keyword>
<dbReference type="KEGG" id="boz:DBV39_06440"/>
<evidence type="ECO:0000256" key="4">
    <source>
        <dbReference type="ARBA" id="ARBA00023002"/>
    </source>
</evidence>
<dbReference type="InterPro" id="IPR023753">
    <property type="entry name" value="FAD/NAD-binding_dom"/>
</dbReference>
<dbReference type="PANTHER" id="PTHR42913">
    <property type="entry name" value="APOPTOSIS-INDUCING FACTOR 1"/>
    <property type="match status" value="1"/>
</dbReference>
<dbReference type="PANTHER" id="PTHR42913:SF9">
    <property type="entry name" value="SLR1591 PROTEIN"/>
    <property type="match status" value="1"/>
</dbReference>
<evidence type="ECO:0000256" key="2">
    <source>
        <dbReference type="ARBA" id="ARBA00022630"/>
    </source>
</evidence>
<evidence type="ECO:0000256" key="1">
    <source>
        <dbReference type="ARBA" id="ARBA00001974"/>
    </source>
</evidence>
<dbReference type="GO" id="GO:0019646">
    <property type="term" value="P:aerobic electron transport chain"/>
    <property type="evidence" value="ECO:0007669"/>
    <property type="project" value="TreeGrafter"/>
</dbReference>
<reference evidence="6 7" key="1">
    <citation type="submission" date="2018-04" db="EMBL/GenBank/DDBJ databases">
        <title>Bordetella sp. HZ20 isolated from seawater.</title>
        <authorList>
            <person name="Sun C."/>
        </authorList>
    </citation>
    <scope>NUCLEOTIDE SEQUENCE [LARGE SCALE GENOMIC DNA]</scope>
    <source>
        <strain evidence="6 7">HZ20</strain>
    </source>
</reference>
<dbReference type="EMBL" id="CP028901">
    <property type="protein sequence ID" value="AWB33402.1"/>
    <property type="molecule type" value="Genomic_DNA"/>
</dbReference>
<organism evidence="6 7">
    <name type="scientific">Orrella marina</name>
    <dbReference type="NCBI Taxonomy" id="2163011"/>
    <lineage>
        <taxon>Bacteria</taxon>
        <taxon>Pseudomonadati</taxon>
        <taxon>Pseudomonadota</taxon>
        <taxon>Betaproteobacteria</taxon>
        <taxon>Burkholderiales</taxon>
        <taxon>Alcaligenaceae</taxon>
        <taxon>Orrella</taxon>
    </lineage>
</organism>
<protein>
    <recommendedName>
        <fullName evidence="5">FAD/NAD(P)-binding domain-containing protein</fullName>
    </recommendedName>
</protein>
<evidence type="ECO:0000256" key="3">
    <source>
        <dbReference type="ARBA" id="ARBA00022827"/>
    </source>
</evidence>
<gene>
    <name evidence="6" type="ORF">DBV39_06440</name>
</gene>
<dbReference type="InterPro" id="IPR036188">
    <property type="entry name" value="FAD/NAD-bd_sf"/>
</dbReference>
<dbReference type="Pfam" id="PF07992">
    <property type="entry name" value="Pyr_redox_2"/>
    <property type="match status" value="1"/>
</dbReference>
<accession>A0A2R4XHV0</accession>
<proteinExistence type="predicted"/>
<feature type="domain" description="FAD/NAD(P)-binding" evidence="5">
    <location>
        <begin position="5"/>
        <end position="296"/>
    </location>
</feature>
<evidence type="ECO:0000313" key="6">
    <source>
        <dbReference type="EMBL" id="AWB33402.1"/>
    </source>
</evidence>
<evidence type="ECO:0000313" key="7">
    <source>
        <dbReference type="Proteomes" id="UP000244571"/>
    </source>
</evidence>
<dbReference type="SUPFAM" id="SSF51905">
    <property type="entry name" value="FAD/NAD(P)-binding domain"/>
    <property type="match status" value="2"/>
</dbReference>
<dbReference type="InterPro" id="IPR051169">
    <property type="entry name" value="NADH-Q_oxidoreductase"/>
</dbReference>
<keyword evidence="7" id="KW-1185">Reference proteome</keyword>
<comment type="cofactor">
    <cofactor evidence="1">
        <name>FAD</name>
        <dbReference type="ChEBI" id="CHEBI:57692"/>
    </cofactor>
</comment>
<dbReference type="AlphaFoldDB" id="A0A2R4XHV0"/>
<keyword evidence="4" id="KW-0560">Oxidoreductase</keyword>
<name>A0A2R4XHV0_9BURK</name>
<dbReference type="OrthoDB" id="9781621at2"/>
<dbReference type="GO" id="GO:0003955">
    <property type="term" value="F:NAD(P)H dehydrogenase (quinone) activity"/>
    <property type="evidence" value="ECO:0007669"/>
    <property type="project" value="TreeGrafter"/>
</dbReference>
<dbReference type="Proteomes" id="UP000244571">
    <property type="component" value="Chromosome"/>
</dbReference>
<dbReference type="PRINTS" id="PR00368">
    <property type="entry name" value="FADPNR"/>
</dbReference>
<keyword evidence="3" id="KW-0274">FAD</keyword>
<dbReference type="RefSeq" id="WP_108620831.1">
    <property type="nucleotide sequence ID" value="NZ_CP028901.1"/>
</dbReference>
<sequence length="405" mass="44239">MRRLILAGAGHAHAQVLLQMAREHPHGLPDGVEVVVLSPYKLAPYSGMVPGWLSGRYCFDQIAIDFERLSRAAGATWLASELAGLNPDARTIDLTDGSTLAYDTLSLNIGSNLQPPDSDMLTLRPLANLKQRFESLLATWADNPGQRPRSLTVVGGGAAGFEVLLALQARLRIVAQQSKKTMGRTEASITARLITRGQSVLPEHGTMTRLLANRCLARNAVQCQTNTAWSNHLRREDDLVVWATGAAAHSWQRDPDRRRSLAVNKDGYIRIDSQLRSISHPDIFAAGDCAHWEGAPDQFTKRGCGLPKAGVYAVRMGPILTHNLLTLLNQPYGHRGTGMSLSDSLQSYRPQKHFLTILNTADGRAIAARGPVAAAGHWAMCWKDRIDTAFVERMNSPSAKPPGRL</sequence>
<evidence type="ECO:0000259" key="5">
    <source>
        <dbReference type="Pfam" id="PF07992"/>
    </source>
</evidence>
<dbReference type="Gene3D" id="3.50.50.100">
    <property type="match status" value="1"/>
</dbReference>